<keyword evidence="6" id="KW-1185">Reference proteome</keyword>
<evidence type="ECO:0000256" key="3">
    <source>
        <dbReference type="ARBA" id="ARBA00022679"/>
    </source>
</evidence>
<proteinExistence type="inferred from homology"/>
<dbReference type="SUPFAM" id="SSF53448">
    <property type="entry name" value="Nucleotide-diphospho-sugar transferases"/>
    <property type="match status" value="1"/>
</dbReference>
<dbReference type="EC" id="2.4.-.-" evidence="5"/>
<dbReference type="EMBL" id="JAVRIF010000002">
    <property type="protein sequence ID" value="MDT0602794.1"/>
    <property type="molecule type" value="Genomic_DNA"/>
</dbReference>
<evidence type="ECO:0000256" key="1">
    <source>
        <dbReference type="ARBA" id="ARBA00006739"/>
    </source>
</evidence>
<comment type="similarity">
    <text evidence="1">Belongs to the glycosyltransferase 2 family.</text>
</comment>
<dbReference type="RefSeq" id="WP_311577783.1">
    <property type="nucleotide sequence ID" value="NZ_JAVRIF010000002.1"/>
</dbReference>
<evidence type="ECO:0000256" key="2">
    <source>
        <dbReference type="ARBA" id="ARBA00022676"/>
    </source>
</evidence>
<dbReference type="GO" id="GO:0016757">
    <property type="term" value="F:glycosyltransferase activity"/>
    <property type="evidence" value="ECO:0007669"/>
    <property type="project" value="UniProtKB-KW"/>
</dbReference>
<dbReference type="PANTHER" id="PTHR43630:SF1">
    <property type="entry name" value="POLY-BETA-1,6-N-ACETYL-D-GLUCOSAMINE SYNTHASE"/>
    <property type="match status" value="1"/>
</dbReference>
<dbReference type="Pfam" id="PF00535">
    <property type="entry name" value="Glycos_transf_2"/>
    <property type="match status" value="1"/>
</dbReference>
<reference evidence="5 6" key="1">
    <citation type="submission" date="2023-09" db="EMBL/GenBank/DDBJ databases">
        <authorList>
            <person name="Rey-Velasco X."/>
        </authorList>
    </citation>
    <scope>NUCLEOTIDE SEQUENCE [LARGE SCALE GENOMIC DNA]</scope>
    <source>
        <strain evidence="5 6">W431</strain>
    </source>
</reference>
<feature type="domain" description="Glycosyltransferase 2-like" evidence="4">
    <location>
        <begin position="7"/>
        <end position="143"/>
    </location>
</feature>
<dbReference type="InterPro" id="IPR029044">
    <property type="entry name" value="Nucleotide-diphossugar_trans"/>
</dbReference>
<keyword evidence="2 5" id="KW-0328">Glycosyltransferase</keyword>
<protein>
    <submittedName>
        <fullName evidence="5">Glycosyltransferase</fullName>
        <ecNumber evidence="5">2.4.-.-</ecNumber>
    </submittedName>
</protein>
<sequence length="286" mass="32632">MEQYKFSIIIPAYNEEVLIVKTLSSLLEDNTLHTIELVVVCNACQDNTHTRTISFLKENELSLQQKNINFLVFETDKASKTNALNLGVSNSKSSIKVLMDADIEISGKDINTLVTELKDSHLKAISPKIKFSFNKSDFLVRQYYRVASLSFYNINHRLSNVIALSETGIKQITPLPEIIADDEYIRRQFLPSEVAVSQQCALVFTCAKNLSNLLQVLTRVERGNVQLNNLKIKKPAIYAPKGYNKPPWFCMPTFILIKLVVKIRAKLQFMLGKTKQWERDESNRIS</sequence>
<dbReference type="Proteomes" id="UP001266357">
    <property type="component" value="Unassembled WGS sequence"/>
</dbReference>
<evidence type="ECO:0000313" key="5">
    <source>
        <dbReference type="EMBL" id="MDT0602794.1"/>
    </source>
</evidence>
<organism evidence="5 6">
    <name type="scientific">Thalassotalea castellviae</name>
    <dbReference type="NCBI Taxonomy" id="3075612"/>
    <lineage>
        <taxon>Bacteria</taxon>
        <taxon>Pseudomonadati</taxon>
        <taxon>Pseudomonadota</taxon>
        <taxon>Gammaproteobacteria</taxon>
        <taxon>Alteromonadales</taxon>
        <taxon>Colwelliaceae</taxon>
        <taxon>Thalassotalea</taxon>
    </lineage>
</organism>
<gene>
    <name evidence="5" type="ORF">RM573_04250</name>
</gene>
<keyword evidence="3 5" id="KW-0808">Transferase</keyword>
<comment type="caution">
    <text evidence="5">The sequence shown here is derived from an EMBL/GenBank/DDBJ whole genome shotgun (WGS) entry which is preliminary data.</text>
</comment>
<dbReference type="InterPro" id="IPR001173">
    <property type="entry name" value="Glyco_trans_2-like"/>
</dbReference>
<name>A0ABU2ZY08_9GAMM</name>
<dbReference type="Gene3D" id="3.90.550.10">
    <property type="entry name" value="Spore Coat Polysaccharide Biosynthesis Protein SpsA, Chain A"/>
    <property type="match status" value="1"/>
</dbReference>
<evidence type="ECO:0000313" key="6">
    <source>
        <dbReference type="Proteomes" id="UP001266357"/>
    </source>
</evidence>
<evidence type="ECO:0000259" key="4">
    <source>
        <dbReference type="Pfam" id="PF00535"/>
    </source>
</evidence>
<dbReference type="PANTHER" id="PTHR43630">
    <property type="entry name" value="POLY-BETA-1,6-N-ACETYL-D-GLUCOSAMINE SYNTHASE"/>
    <property type="match status" value="1"/>
</dbReference>
<accession>A0ABU2ZY08</accession>